<accession>A0A1F6WMS8</accession>
<reference evidence="1 2" key="1">
    <citation type="journal article" date="2016" name="Nat. Commun.">
        <title>Thousands of microbial genomes shed light on interconnected biogeochemical processes in an aquifer system.</title>
        <authorList>
            <person name="Anantharaman K."/>
            <person name="Brown C.T."/>
            <person name="Hug L.A."/>
            <person name="Sharon I."/>
            <person name="Castelle C.J."/>
            <person name="Probst A.J."/>
            <person name="Thomas B.C."/>
            <person name="Singh A."/>
            <person name="Wilkins M.J."/>
            <person name="Karaoz U."/>
            <person name="Brodie E.L."/>
            <person name="Williams K.H."/>
            <person name="Hubbard S.S."/>
            <person name="Banfield J.F."/>
        </authorList>
    </citation>
    <scope>NUCLEOTIDE SEQUENCE [LARGE SCALE GENOMIC DNA]</scope>
</reference>
<dbReference type="AlphaFoldDB" id="A0A1F6WMS8"/>
<protein>
    <submittedName>
        <fullName evidence="1">Uncharacterized protein</fullName>
    </submittedName>
</protein>
<gene>
    <name evidence="1" type="ORF">A2903_02675</name>
</gene>
<proteinExistence type="predicted"/>
<dbReference type="Proteomes" id="UP000178184">
    <property type="component" value="Unassembled WGS sequence"/>
</dbReference>
<organism evidence="1 2">
    <name type="scientific">Candidatus Nomurabacteria bacterium RIFCSPLOWO2_01_FULL_33_17</name>
    <dbReference type="NCBI Taxonomy" id="1801764"/>
    <lineage>
        <taxon>Bacteria</taxon>
        <taxon>Candidatus Nomuraibacteriota</taxon>
    </lineage>
</organism>
<evidence type="ECO:0000313" key="2">
    <source>
        <dbReference type="Proteomes" id="UP000178184"/>
    </source>
</evidence>
<name>A0A1F6WMS8_9BACT</name>
<dbReference type="EMBL" id="MFUO01000034">
    <property type="protein sequence ID" value="OGI83190.1"/>
    <property type="molecule type" value="Genomic_DNA"/>
</dbReference>
<evidence type="ECO:0000313" key="1">
    <source>
        <dbReference type="EMBL" id="OGI83190.1"/>
    </source>
</evidence>
<sequence>MFNLKKNLSYLAILVIGLGLGLGLTYVSAEYTDQTNNAPGNNTPAPILITDISNVDRPFIKTGKLGISAGSTNADTTKLSTNSIVVGGQTSVINGLSVDGSGDIRAEVPSTSNAPAFFFGNPGGANVNIPNDDDFWQLADQNSPRKFIVRGYTKAARVVIGSTTVDPLNYNLYIPTSDLNVSRLYSMNSPREYCTLTANDLKNKGCPIEFQYNSTKKLPTYLSQIIPGTGTEIVGRCNLIIEQVSGGRGSGTSNLNLGKCY</sequence>
<comment type="caution">
    <text evidence="1">The sequence shown here is derived from an EMBL/GenBank/DDBJ whole genome shotgun (WGS) entry which is preliminary data.</text>
</comment>
<dbReference type="STRING" id="1801764.A2903_02675"/>